<comment type="pathway">
    <text evidence="3">Amino-acid degradation; L-phenylalanine degradation; acetoacetate and fumarate from L-phenylalanine: step 1/6.</text>
</comment>
<feature type="binding site" evidence="13">
    <location>
        <position position="183"/>
    </location>
    <ligand>
        <name>Fe cation</name>
        <dbReference type="ChEBI" id="CHEBI:24875"/>
    </ligand>
</feature>
<evidence type="ECO:0000256" key="9">
    <source>
        <dbReference type="ARBA" id="ARBA00023004"/>
    </source>
</evidence>
<protein>
    <recommendedName>
        <fullName evidence="6">Phenylalanine-4-hydroxylase</fullName>
        <ecNumber evidence="5">1.14.16.1</ecNumber>
    </recommendedName>
    <alternativeName>
        <fullName evidence="12">Phe-4-monooxygenase</fullName>
    </alternativeName>
</protein>
<gene>
    <name evidence="15" type="ORF">FHQ07_08470</name>
</gene>
<accession>A0A5B7ZRR5</accession>
<evidence type="ECO:0000256" key="12">
    <source>
        <dbReference type="ARBA" id="ARBA00029922"/>
    </source>
</evidence>
<dbReference type="InterPro" id="IPR018301">
    <property type="entry name" value="ArAA_hydroxylase_Fe/CU_BS"/>
</dbReference>
<evidence type="ECO:0000256" key="5">
    <source>
        <dbReference type="ARBA" id="ARBA00011995"/>
    </source>
</evidence>
<dbReference type="Pfam" id="PF00351">
    <property type="entry name" value="Biopterin_H"/>
    <property type="match status" value="1"/>
</dbReference>
<proteinExistence type="inferred from homology"/>
<dbReference type="Proteomes" id="UP000308149">
    <property type="component" value="Chromosome"/>
</dbReference>
<feature type="binding site" evidence="13">
    <location>
        <position position="140"/>
    </location>
    <ligand>
        <name>Fe cation</name>
        <dbReference type="ChEBI" id="CHEBI:24875"/>
    </ligand>
</feature>
<comment type="similarity">
    <text evidence="4">Belongs to the biopterin-dependent aromatic amino acid hydroxylase family.</text>
</comment>
<dbReference type="InterPro" id="IPR005960">
    <property type="entry name" value="Phe-4-hydroxylase_mono"/>
</dbReference>
<keyword evidence="8 15" id="KW-0560">Oxidoreductase</keyword>
<dbReference type="Gene3D" id="1.10.800.10">
    <property type="entry name" value="Aromatic amino acid hydroxylase"/>
    <property type="match status" value="1"/>
</dbReference>
<feature type="domain" description="Biopterin-dependent aromatic amino acid hydroxylase family profile" evidence="14">
    <location>
        <begin position="1"/>
        <end position="296"/>
    </location>
</feature>
<dbReference type="PROSITE" id="PS51410">
    <property type="entry name" value="BH4_AAA_HYDROXYL_2"/>
    <property type="match status" value="1"/>
</dbReference>
<dbReference type="NCBIfam" id="TIGR01267">
    <property type="entry name" value="Phe4hydrox_mono"/>
    <property type="match status" value="1"/>
</dbReference>
<evidence type="ECO:0000256" key="7">
    <source>
        <dbReference type="ARBA" id="ARBA00022723"/>
    </source>
</evidence>
<dbReference type="EC" id="1.14.16.1" evidence="5"/>
<dbReference type="AlphaFoldDB" id="A0A5B7ZRR5"/>
<keyword evidence="9 13" id="KW-0408">Iron</keyword>
<dbReference type="EMBL" id="CP040871">
    <property type="protein sequence ID" value="QDA57345.1"/>
    <property type="molecule type" value="Genomic_DNA"/>
</dbReference>
<dbReference type="GO" id="GO:0005506">
    <property type="term" value="F:iron ion binding"/>
    <property type="evidence" value="ECO:0007669"/>
    <property type="project" value="InterPro"/>
</dbReference>
<dbReference type="GO" id="GO:0006559">
    <property type="term" value="P:L-phenylalanine catabolic process"/>
    <property type="evidence" value="ECO:0007669"/>
    <property type="project" value="UniProtKB-UniPathway"/>
</dbReference>
<evidence type="ECO:0000256" key="10">
    <source>
        <dbReference type="ARBA" id="ARBA00023033"/>
    </source>
</evidence>
<dbReference type="PROSITE" id="PS00367">
    <property type="entry name" value="BH4_AAA_HYDROXYL_1"/>
    <property type="match status" value="1"/>
</dbReference>
<evidence type="ECO:0000256" key="3">
    <source>
        <dbReference type="ARBA" id="ARBA00005088"/>
    </source>
</evidence>
<evidence type="ECO:0000256" key="6">
    <source>
        <dbReference type="ARBA" id="ARBA00020276"/>
    </source>
</evidence>
<reference evidence="15 16" key="1">
    <citation type="submission" date="2019-06" db="EMBL/GenBank/DDBJ databases">
        <title>Thermomonas aquatica sp. nov., isolated from an industrial wastewater treatment plant.</title>
        <authorList>
            <person name="Jeon J.H."/>
            <person name="Park D.-S."/>
        </authorList>
    </citation>
    <scope>NUCLEOTIDE SEQUENCE [LARGE SCALE GENOMIC DNA]</scope>
    <source>
        <strain evidence="15 16">SY21</strain>
    </source>
</reference>
<dbReference type="CDD" id="cd03348">
    <property type="entry name" value="pro_PheOH"/>
    <property type="match status" value="1"/>
</dbReference>
<dbReference type="InterPro" id="IPR036951">
    <property type="entry name" value="ArAA_hydroxylase_sf"/>
</dbReference>
<feature type="binding site" evidence="13">
    <location>
        <position position="135"/>
    </location>
    <ligand>
        <name>Fe cation</name>
        <dbReference type="ChEBI" id="CHEBI:24875"/>
    </ligand>
</feature>
<comment type="catalytic activity">
    <reaction evidence="1">
        <text>(6R)-L-erythro-5,6,7,8-tetrahydrobiopterin + L-phenylalanine + O2 = (4aS,6R)-4a-hydroxy-L-erythro-5,6,7,8-tetrahydrobiopterin + L-tyrosine</text>
        <dbReference type="Rhea" id="RHEA:20273"/>
        <dbReference type="ChEBI" id="CHEBI:15379"/>
        <dbReference type="ChEBI" id="CHEBI:15642"/>
        <dbReference type="ChEBI" id="CHEBI:58095"/>
        <dbReference type="ChEBI" id="CHEBI:58315"/>
        <dbReference type="ChEBI" id="CHEBI:59560"/>
        <dbReference type="EC" id="1.14.16.1"/>
    </reaction>
</comment>
<keyword evidence="10 15" id="KW-0503">Monooxygenase</keyword>
<keyword evidence="16" id="KW-1185">Reference proteome</keyword>
<dbReference type="PANTHER" id="PTHR11473">
    <property type="entry name" value="AROMATIC AMINO ACID HYDROXYLASE"/>
    <property type="match status" value="1"/>
</dbReference>
<organism evidence="15 16">
    <name type="scientific">Thermomonas aquatica</name>
    <dbReference type="NCBI Taxonomy" id="2202149"/>
    <lineage>
        <taxon>Bacteria</taxon>
        <taxon>Pseudomonadati</taxon>
        <taxon>Pseudomonadota</taxon>
        <taxon>Gammaproteobacteria</taxon>
        <taxon>Lysobacterales</taxon>
        <taxon>Lysobacteraceae</taxon>
        <taxon>Thermomonas</taxon>
    </lineage>
</organism>
<keyword evidence="11" id="KW-0585">Phenylalanine catabolism</keyword>
<dbReference type="InterPro" id="IPR019774">
    <property type="entry name" value="Aromatic-AA_hydroxylase_C"/>
</dbReference>
<dbReference type="GO" id="GO:0004505">
    <property type="term" value="F:phenylalanine 4-monooxygenase activity"/>
    <property type="evidence" value="ECO:0007669"/>
    <property type="project" value="UniProtKB-EC"/>
</dbReference>
<dbReference type="NCBIfam" id="NF008877">
    <property type="entry name" value="PRK11913.1-2"/>
    <property type="match status" value="1"/>
</dbReference>
<dbReference type="OrthoDB" id="9780502at2"/>
<dbReference type="InterPro" id="IPR001273">
    <property type="entry name" value="ArAA_hydroxylase"/>
</dbReference>
<keyword evidence="7 13" id="KW-0479">Metal-binding</keyword>
<evidence type="ECO:0000313" key="16">
    <source>
        <dbReference type="Proteomes" id="UP000308149"/>
    </source>
</evidence>
<evidence type="ECO:0000259" key="14">
    <source>
        <dbReference type="PROSITE" id="PS51410"/>
    </source>
</evidence>
<evidence type="ECO:0000256" key="2">
    <source>
        <dbReference type="ARBA" id="ARBA00001954"/>
    </source>
</evidence>
<name>A0A5B7ZRR5_9GAMM</name>
<dbReference type="UniPathway" id="UPA00139">
    <property type="reaction ID" value="UER00337"/>
</dbReference>
<evidence type="ECO:0000256" key="13">
    <source>
        <dbReference type="PIRSR" id="PIRSR601273-2"/>
    </source>
</evidence>
<sequence length="296" mass="33624">MNAKPARLENLHTDKGKVPVYATGIVAQPWDDYRDEDHAVWKALYQRQRDLLVGRAADEFLQAQDAMGMSPDQIPRFEDLNAVLEAATGWTIVGVEGLLPELDFFDHLANRRFPVSWWIRRPDQLDYIEEPDLFHDLFGHVPLLMIPAFADYMEAYGKGGVKAHGIGADALQHLTRLYWYTVEFGLIRQHDGLRIYGSGIVSSKGESIHCLDSAAPNRIGFDLERIMRTRYRIDSYQKTYFVIDSFEQLMDATRPDFTPIYARLAQQDSIPAGNVLETDAVFNRGTGEGWPTDGDV</sequence>
<evidence type="ECO:0000256" key="11">
    <source>
        <dbReference type="ARBA" id="ARBA00023232"/>
    </source>
</evidence>
<dbReference type="PRINTS" id="PR00372">
    <property type="entry name" value="FYWHYDRXLASE"/>
</dbReference>
<evidence type="ECO:0000256" key="4">
    <source>
        <dbReference type="ARBA" id="ARBA00009712"/>
    </source>
</evidence>
<dbReference type="SUPFAM" id="SSF56534">
    <property type="entry name" value="Aromatic aminoacid monoxygenases, catalytic and oligomerization domains"/>
    <property type="match status" value="1"/>
</dbReference>
<comment type="cofactor">
    <cofactor evidence="2 13">
        <name>Fe(2+)</name>
        <dbReference type="ChEBI" id="CHEBI:29033"/>
    </cofactor>
</comment>
<evidence type="ECO:0000256" key="8">
    <source>
        <dbReference type="ARBA" id="ARBA00023002"/>
    </source>
</evidence>
<dbReference type="KEGG" id="thes:FHQ07_08470"/>
<dbReference type="RefSeq" id="WP_139716396.1">
    <property type="nucleotide sequence ID" value="NZ_CP040871.1"/>
</dbReference>
<evidence type="ECO:0000256" key="1">
    <source>
        <dbReference type="ARBA" id="ARBA00001060"/>
    </source>
</evidence>
<dbReference type="PANTHER" id="PTHR11473:SF24">
    <property type="entry name" value="PHENYLALANINE-4-HYDROXYLASE"/>
    <property type="match status" value="1"/>
</dbReference>
<evidence type="ECO:0000313" key="15">
    <source>
        <dbReference type="EMBL" id="QDA57345.1"/>
    </source>
</evidence>
<dbReference type="InterPro" id="IPR036329">
    <property type="entry name" value="Aro-AA_hydroxylase_C_sf"/>
</dbReference>